<feature type="region of interest" description="Disordered" evidence="1">
    <location>
        <begin position="203"/>
        <end position="233"/>
    </location>
</feature>
<dbReference type="PROSITE" id="PS51257">
    <property type="entry name" value="PROKAR_LIPOPROTEIN"/>
    <property type="match status" value="1"/>
</dbReference>
<dbReference type="KEGG" id="sace:GIY23_16745"/>
<protein>
    <submittedName>
        <fullName evidence="4">DUF4232 domain-containing protein</fullName>
    </submittedName>
</protein>
<dbReference type="InterPro" id="IPR025326">
    <property type="entry name" value="DUF4232"/>
</dbReference>
<dbReference type="EMBL" id="CP045929">
    <property type="protein sequence ID" value="QGK70944.1"/>
    <property type="molecule type" value="Genomic_DNA"/>
</dbReference>
<name>A0A5Q3QCH8_9PSEU</name>
<organism evidence="4 5">
    <name type="scientific">Allosaccharopolyspora coralli</name>
    <dbReference type="NCBI Taxonomy" id="2665642"/>
    <lineage>
        <taxon>Bacteria</taxon>
        <taxon>Bacillati</taxon>
        <taxon>Actinomycetota</taxon>
        <taxon>Actinomycetes</taxon>
        <taxon>Pseudonocardiales</taxon>
        <taxon>Pseudonocardiaceae</taxon>
        <taxon>Allosaccharopolyspora</taxon>
    </lineage>
</organism>
<sequence length="243" mass="25267">MTLARKCTVYVATIVASGAALSGCLPNENAAPPPAPPQETVTKVVEEPPAQDTSTEDSEHSGDAGSADDSADTGTADGSGSDTAGEQPVIEDDEHVLHPCPADALDTVWDSAEYPEGRGDGYLTVGNVSAQPCTLDGYPQLTLYDDETPRPTTTVGDQLPAPRYLTLRPGERAGASVTWWTLPYEGTDRGCVSAPTMIGVRGSDNQDSSAHVNARGGTTSQDGPLNPCQDGTLHVSGWESLAR</sequence>
<feature type="signal peptide" evidence="2">
    <location>
        <begin position="1"/>
        <end position="22"/>
    </location>
</feature>
<accession>A0A5Q3QCH8</accession>
<dbReference type="AlphaFoldDB" id="A0A5Q3QCH8"/>
<keyword evidence="5" id="KW-1185">Reference proteome</keyword>
<feature type="domain" description="DUF4232" evidence="3">
    <location>
        <begin position="100"/>
        <end position="238"/>
    </location>
</feature>
<evidence type="ECO:0000256" key="2">
    <source>
        <dbReference type="SAM" id="SignalP"/>
    </source>
</evidence>
<evidence type="ECO:0000313" key="5">
    <source>
        <dbReference type="Proteomes" id="UP000371041"/>
    </source>
</evidence>
<feature type="compositionally biased region" description="Polar residues" evidence="1">
    <location>
        <begin position="203"/>
        <end position="223"/>
    </location>
</feature>
<evidence type="ECO:0000313" key="4">
    <source>
        <dbReference type="EMBL" id="QGK70944.1"/>
    </source>
</evidence>
<proteinExistence type="predicted"/>
<evidence type="ECO:0000256" key="1">
    <source>
        <dbReference type="SAM" id="MobiDB-lite"/>
    </source>
</evidence>
<feature type="region of interest" description="Disordered" evidence="1">
    <location>
        <begin position="23"/>
        <end position="87"/>
    </location>
</feature>
<dbReference type="RefSeq" id="WP_154077521.1">
    <property type="nucleotide sequence ID" value="NZ_CP045929.1"/>
</dbReference>
<evidence type="ECO:0000259" key="3">
    <source>
        <dbReference type="Pfam" id="PF14016"/>
    </source>
</evidence>
<reference evidence="5" key="1">
    <citation type="submission" date="2019-11" db="EMBL/GenBank/DDBJ databases">
        <title>The complete genome sequence of Saccharopolyspora sp. E2A.</title>
        <authorList>
            <person name="Zhang G."/>
        </authorList>
    </citation>
    <scope>NUCLEOTIDE SEQUENCE [LARGE SCALE GENOMIC DNA]</scope>
    <source>
        <strain evidence="5">E2A</strain>
    </source>
</reference>
<feature type="chain" id="PRO_5039246859" evidence="2">
    <location>
        <begin position="23"/>
        <end position="243"/>
    </location>
</feature>
<keyword evidence="2" id="KW-0732">Signal</keyword>
<dbReference type="Pfam" id="PF14016">
    <property type="entry name" value="DUF4232"/>
    <property type="match status" value="1"/>
</dbReference>
<feature type="compositionally biased region" description="Low complexity" evidence="1">
    <location>
        <begin position="63"/>
        <end position="85"/>
    </location>
</feature>
<dbReference type="Proteomes" id="UP000371041">
    <property type="component" value="Chromosome"/>
</dbReference>
<gene>
    <name evidence="4" type="ORF">GIY23_16745</name>
</gene>